<gene>
    <name evidence="2" type="ORF">GHT09_009800</name>
</gene>
<dbReference type="AlphaFoldDB" id="A0A834V2F6"/>
<organism evidence="2 3">
    <name type="scientific">Marmota monax</name>
    <name type="common">Woodchuck</name>
    <dbReference type="NCBI Taxonomy" id="9995"/>
    <lineage>
        <taxon>Eukaryota</taxon>
        <taxon>Metazoa</taxon>
        <taxon>Chordata</taxon>
        <taxon>Craniata</taxon>
        <taxon>Vertebrata</taxon>
        <taxon>Euteleostomi</taxon>
        <taxon>Mammalia</taxon>
        <taxon>Eutheria</taxon>
        <taxon>Euarchontoglires</taxon>
        <taxon>Glires</taxon>
        <taxon>Rodentia</taxon>
        <taxon>Sciuromorpha</taxon>
        <taxon>Sciuridae</taxon>
        <taxon>Xerinae</taxon>
        <taxon>Marmotini</taxon>
        <taxon>Marmota</taxon>
    </lineage>
</organism>
<feature type="region of interest" description="Disordered" evidence="1">
    <location>
        <begin position="1"/>
        <end position="20"/>
    </location>
</feature>
<evidence type="ECO:0000256" key="1">
    <source>
        <dbReference type="SAM" id="MobiDB-lite"/>
    </source>
</evidence>
<name>A0A834V2F6_MARMO</name>
<comment type="caution">
    <text evidence="2">The sequence shown here is derived from an EMBL/GenBank/DDBJ whole genome shotgun (WGS) entry which is preliminary data.</text>
</comment>
<dbReference type="Proteomes" id="UP000662637">
    <property type="component" value="Unassembled WGS sequence"/>
</dbReference>
<evidence type="ECO:0000313" key="3">
    <source>
        <dbReference type="Proteomes" id="UP000662637"/>
    </source>
</evidence>
<accession>A0A834V2F6</accession>
<proteinExistence type="predicted"/>
<evidence type="ECO:0000313" key="2">
    <source>
        <dbReference type="EMBL" id="KAF7479085.1"/>
    </source>
</evidence>
<sequence>MVRGEVEGRSGRRGASQSGRHLYLKTLMKIVTHLSKGRGQSTMINSERRINRISNIEKRMKH</sequence>
<protein>
    <submittedName>
        <fullName evidence="2">Uncharacterized protein</fullName>
    </submittedName>
</protein>
<reference evidence="2" key="1">
    <citation type="submission" date="2020-08" db="EMBL/GenBank/DDBJ databases">
        <authorList>
            <person name="Shumante A."/>
            <person name="Zimin A.V."/>
            <person name="Puiu D."/>
            <person name="Salzberg S.L."/>
        </authorList>
    </citation>
    <scope>NUCLEOTIDE SEQUENCE</scope>
    <source>
        <strain evidence="2">WC2-LM</strain>
        <tissue evidence="2">Liver</tissue>
    </source>
</reference>
<feature type="compositionally biased region" description="Basic and acidic residues" evidence="1">
    <location>
        <begin position="1"/>
        <end position="10"/>
    </location>
</feature>
<dbReference type="EMBL" id="WJEC01001336">
    <property type="protein sequence ID" value="KAF7479085.1"/>
    <property type="molecule type" value="Genomic_DNA"/>
</dbReference>